<gene>
    <name evidence="7" type="ORF">ACFVKH_18125</name>
</gene>
<dbReference type="Pfam" id="PF12911">
    <property type="entry name" value="OppC_N"/>
    <property type="match status" value="1"/>
</dbReference>
<evidence type="ECO:0000313" key="8">
    <source>
        <dbReference type="Proteomes" id="UP001600165"/>
    </source>
</evidence>
<comment type="caution">
    <text evidence="7">The sequence shown here is derived from an EMBL/GenBank/DDBJ whole genome shotgun (WGS) entry which is preliminary data.</text>
</comment>
<dbReference type="CDD" id="cd06261">
    <property type="entry name" value="TM_PBP2"/>
    <property type="match status" value="1"/>
</dbReference>
<feature type="domain" description="ABC transmembrane type-1" evidence="6">
    <location>
        <begin position="168"/>
        <end position="365"/>
    </location>
</feature>
<dbReference type="InterPro" id="IPR025966">
    <property type="entry name" value="OppC_N"/>
</dbReference>
<evidence type="ECO:0000256" key="2">
    <source>
        <dbReference type="ARBA" id="ARBA00022692"/>
    </source>
</evidence>
<dbReference type="InterPro" id="IPR035906">
    <property type="entry name" value="MetI-like_sf"/>
</dbReference>
<dbReference type="Proteomes" id="UP001600165">
    <property type="component" value="Unassembled WGS sequence"/>
</dbReference>
<proteinExistence type="inferred from homology"/>
<keyword evidence="4 5" id="KW-0472">Membrane</keyword>
<organism evidence="7 8">
    <name type="scientific">Almyronema epifaneia S1</name>
    <dbReference type="NCBI Taxonomy" id="2991925"/>
    <lineage>
        <taxon>Bacteria</taxon>
        <taxon>Bacillati</taxon>
        <taxon>Cyanobacteriota</taxon>
        <taxon>Cyanophyceae</taxon>
        <taxon>Nodosilineales</taxon>
        <taxon>Nodosilineaceae</taxon>
        <taxon>Almyronema</taxon>
        <taxon>Almyronema epifaneia</taxon>
    </lineage>
</organism>
<reference evidence="7 8" key="1">
    <citation type="submission" date="2024-10" db="EMBL/GenBank/DDBJ databases">
        <authorList>
            <person name="Ratan Roy A."/>
            <person name="Morales Sandoval P.H."/>
            <person name="De Los Santos Villalobos S."/>
            <person name="Chakraborty S."/>
            <person name="Mukherjee J."/>
        </authorList>
    </citation>
    <scope>NUCLEOTIDE SEQUENCE [LARGE SCALE GENOMIC DNA]</scope>
    <source>
        <strain evidence="7 8">S1</strain>
    </source>
</reference>
<dbReference type="RefSeq" id="WP_377967695.1">
    <property type="nucleotide sequence ID" value="NZ_JBHZOL010000102.1"/>
</dbReference>
<evidence type="ECO:0000256" key="4">
    <source>
        <dbReference type="ARBA" id="ARBA00023136"/>
    </source>
</evidence>
<name>A0ABW6ILJ4_9CYAN</name>
<evidence type="ECO:0000256" key="1">
    <source>
        <dbReference type="ARBA" id="ARBA00004141"/>
    </source>
</evidence>
<dbReference type="SUPFAM" id="SSF161098">
    <property type="entry name" value="MetI-like"/>
    <property type="match status" value="1"/>
</dbReference>
<accession>A0ABW6ILJ4</accession>
<dbReference type="EMBL" id="JBHZOL010000102">
    <property type="protein sequence ID" value="MFE4108204.1"/>
    <property type="molecule type" value="Genomic_DNA"/>
</dbReference>
<keyword evidence="3 5" id="KW-1133">Transmembrane helix</keyword>
<sequence>MTWWQKLKRNRLARFGAAILLLFYIVVVGANFFAPYGPYSVQPNGSLLPPTQVYWRNQTTGRWIGPHVYPTEQGPVELETGDRELTANFNQPCPLRLLVKGDEYRLLRLQLPLPTRFSLRQPQFEDVTLLPGIRSDRHLFGAVGPARINLLGTDEQARDQLSRLIHGGRISLTIGLVGIAVSFPLGLLVGGISGYFGGILDAVLMRFVEVLMTIPSIYLLVALAAVLPPSLTSAQRFLLIILITSFVSWAGLARVIRGQVLAIKEQEFVQASRAMGGRSLHIITRHVLPQTSTYVIISATLAVPSFIIAEAVLSLIGLGIQEPDPSWGNMLSSATNASILLLQPWLIWPPAALIVLTVLSFNLLGDGLRDALDPRSLKQ</sequence>
<keyword evidence="2 5" id="KW-0812">Transmembrane</keyword>
<evidence type="ECO:0000256" key="3">
    <source>
        <dbReference type="ARBA" id="ARBA00022989"/>
    </source>
</evidence>
<dbReference type="PROSITE" id="PS50928">
    <property type="entry name" value="ABC_TM1"/>
    <property type="match status" value="1"/>
</dbReference>
<evidence type="ECO:0000256" key="5">
    <source>
        <dbReference type="RuleBase" id="RU363032"/>
    </source>
</evidence>
<evidence type="ECO:0000259" key="6">
    <source>
        <dbReference type="PROSITE" id="PS50928"/>
    </source>
</evidence>
<evidence type="ECO:0000313" key="7">
    <source>
        <dbReference type="EMBL" id="MFE4108204.1"/>
    </source>
</evidence>
<feature type="transmembrane region" description="Helical" evidence="5">
    <location>
        <begin position="208"/>
        <end position="231"/>
    </location>
</feature>
<dbReference type="Gene3D" id="1.10.3720.10">
    <property type="entry name" value="MetI-like"/>
    <property type="match status" value="1"/>
</dbReference>
<feature type="transmembrane region" description="Helical" evidence="5">
    <location>
        <begin position="170"/>
        <end position="196"/>
    </location>
</feature>
<dbReference type="InterPro" id="IPR000515">
    <property type="entry name" value="MetI-like"/>
</dbReference>
<comment type="subcellular location">
    <subcellularLocation>
        <location evidence="5">Cell membrane</location>
        <topology evidence="5">Multi-pass membrane protein</topology>
    </subcellularLocation>
    <subcellularLocation>
        <location evidence="1">Membrane</location>
        <topology evidence="1">Multi-pass membrane protein</topology>
    </subcellularLocation>
</comment>
<dbReference type="Pfam" id="PF00528">
    <property type="entry name" value="BPD_transp_1"/>
    <property type="match status" value="1"/>
</dbReference>
<feature type="transmembrane region" description="Helical" evidence="5">
    <location>
        <begin position="345"/>
        <end position="365"/>
    </location>
</feature>
<feature type="transmembrane region" description="Helical" evidence="5">
    <location>
        <begin position="237"/>
        <end position="256"/>
    </location>
</feature>
<comment type="similarity">
    <text evidence="5">Belongs to the binding-protein-dependent transport system permease family.</text>
</comment>
<dbReference type="PANTHER" id="PTHR43839">
    <property type="entry name" value="OPPC IN A BINDING PROTEIN-DEPENDENT TRANSPORT SYSTEM"/>
    <property type="match status" value="1"/>
</dbReference>
<protein>
    <submittedName>
        <fullName evidence="7">ABC transporter permease</fullName>
    </submittedName>
</protein>
<feature type="transmembrane region" description="Helical" evidence="5">
    <location>
        <begin position="12"/>
        <end position="34"/>
    </location>
</feature>
<keyword evidence="5" id="KW-0813">Transport</keyword>
<dbReference type="PANTHER" id="PTHR43839:SF1">
    <property type="entry name" value="OPPC IN A BINDING PROTEIN-DEPENDENT TRANSPORT SYSTEM"/>
    <property type="match status" value="1"/>
</dbReference>
<feature type="transmembrane region" description="Helical" evidence="5">
    <location>
        <begin position="294"/>
        <end position="320"/>
    </location>
</feature>
<keyword evidence="8" id="KW-1185">Reference proteome</keyword>